<dbReference type="EMBL" id="BOOJ01000029">
    <property type="protein sequence ID" value="GIH92800.1"/>
    <property type="molecule type" value="Genomic_DNA"/>
</dbReference>
<accession>A0A8J3SHZ2</accession>
<comment type="caution">
    <text evidence="1">The sequence shown here is derived from an EMBL/GenBank/DDBJ whole genome shotgun (WGS) entry which is preliminary data.</text>
</comment>
<gene>
    <name evidence="1" type="ORF">Psi01_34300</name>
</gene>
<reference evidence="1 2" key="1">
    <citation type="submission" date="2021-01" db="EMBL/GenBank/DDBJ databases">
        <title>Whole genome shotgun sequence of Planobispora siamensis NBRC 107568.</title>
        <authorList>
            <person name="Komaki H."/>
            <person name="Tamura T."/>
        </authorList>
    </citation>
    <scope>NUCLEOTIDE SEQUENCE [LARGE SCALE GENOMIC DNA]</scope>
    <source>
        <strain evidence="1 2">NBRC 107568</strain>
    </source>
</reference>
<keyword evidence="2" id="KW-1185">Reference proteome</keyword>
<name>A0A8J3SHZ2_9ACTN</name>
<organism evidence="1 2">
    <name type="scientific">Planobispora siamensis</name>
    <dbReference type="NCBI Taxonomy" id="936338"/>
    <lineage>
        <taxon>Bacteria</taxon>
        <taxon>Bacillati</taxon>
        <taxon>Actinomycetota</taxon>
        <taxon>Actinomycetes</taxon>
        <taxon>Streptosporangiales</taxon>
        <taxon>Streptosporangiaceae</taxon>
        <taxon>Planobispora</taxon>
    </lineage>
</organism>
<evidence type="ECO:0000313" key="1">
    <source>
        <dbReference type="EMBL" id="GIH92800.1"/>
    </source>
</evidence>
<dbReference type="RefSeq" id="WP_204065000.1">
    <property type="nucleotide sequence ID" value="NZ_BOOJ01000029.1"/>
</dbReference>
<dbReference type="AlphaFoldDB" id="A0A8J3SHZ2"/>
<proteinExistence type="predicted"/>
<sequence length="72" mass="7758">MDRLGEVRTPALVIAGRGDCVFPPEDQGQLAAGIPGARLEIIERAGHNPRDERTDEVMRLVGDFVSTDVAVT</sequence>
<evidence type="ECO:0000313" key="2">
    <source>
        <dbReference type="Proteomes" id="UP000619788"/>
    </source>
</evidence>
<dbReference type="Gene3D" id="3.40.50.1820">
    <property type="entry name" value="alpha/beta hydrolase"/>
    <property type="match status" value="1"/>
</dbReference>
<dbReference type="SUPFAM" id="SSF53474">
    <property type="entry name" value="alpha/beta-Hydrolases"/>
    <property type="match status" value="1"/>
</dbReference>
<dbReference type="Proteomes" id="UP000619788">
    <property type="component" value="Unassembled WGS sequence"/>
</dbReference>
<dbReference type="InterPro" id="IPR029058">
    <property type="entry name" value="AB_hydrolase_fold"/>
</dbReference>
<protein>
    <submittedName>
        <fullName evidence="1">Uncharacterized protein</fullName>
    </submittedName>
</protein>